<feature type="domain" description="tRNA(Ile)-lysidine/2-thiocytidine synthase N-terminal" evidence="8">
    <location>
        <begin position="323"/>
        <end position="406"/>
    </location>
</feature>
<gene>
    <name evidence="9" type="ORF">TOT_030000586</name>
</gene>
<feature type="compositionally biased region" description="Low complexity" evidence="7">
    <location>
        <begin position="642"/>
        <end position="651"/>
    </location>
</feature>
<evidence type="ECO:0000313" key="10">
    <source>
        <dbReference type="Proteomes" id="UP000003786"/>
    </source>
</evidence>
<evidence type="ECO:0000256" key="5">
    <source>
        <dbReference type="ARBA" id="ARBA00022840"/>
    </source>
</evidence>
<dbReference type="Gene3D" id="3.40.50.620">
    <property type="entry name" value="HUPs"/>
    <property type="match status" value="1"/>
</dbReference>
<dbReference type="InterPro" id="IPR012795">
    <property type="entry name" value="tRNA_Ile_lys_synt_N"/>
</dbReference>
<dbReference type="EC" id="6.3.4.19" evidence="1"/>
<evidence type="ECO:0000259" key="8">
    <source>
        <dbReference type="Pfam" id="PF01171"/>
    </source>
</evidence>
<reference evidence="9 10" key="1">
    <citation type="journal article" date="2012" name="MBio">
        <title>Comparative genome analysis of three eukaryotic parasites with differing abilities to transform leukocytes reveals key mediators of Theileria-induced leukocyte transformation.</title>
        <authorList>
            <person name="Hayashida K."/>
            <person name="Hara Y."/>
            <person name="Abe T."/>
            <person name="Yamasaki C."/>
            <person name="Toyoda A."/>
            <person name="Kosuge T."/>
            <person name="Suzuki Y."/>
            <person name="Sato Y."/>
            <person name="Kawashima S."/>
            <person name="Katayama T."/>
            <person name="Wakaguri H."/>
            <person name="Inoue N."/>
            <person name="Homma K."/>
            <person name="Tada-Umezaki M."/>
            <person name="Yagi Y."/>
            <person name="Fujii Y."/>
            <person name="Habara T."/>
            <person name="Kanehisa M."/>
            <person name="Watanabe H."/>
            <person name="Ito K."/>
            <person name="Gojobori T."/>
            <person name="Sugawara H."/>
            <person name="Imanishi T."/>
            <person name="Weir W."/>
            <person name="Gardner M."/>
            <person name="Pain A."/>
            <person name="Shiels B."/>
            <person name="Hattori M."/>
            <person name="Nene V."/>
            <person name="Sugimoto C."/>
        </authorList>
    </citation>
    <scope>NUCLEOTIDE SEQUENCE [LARGE SCALE GENOMIC DNA]</scope>
    <source>
        <strain evidence="9 10">Shintoku</strain>
    </source>
</reference>
<dbReference type="PANTHER" id="PTHR43033:SF1">
    <property type="entry name" value="TRNA(ILE)-LYSIDINE SYNTHASE-RELATED"/>
    <property type="match status" value="1"/>
</dbReference>
<dbReference type="HAMAP" id="MF_01161">
    <property type="entry name" value="tRNA_Ile_lys_synt"/>
    <property type="match status" value="1"/>
</dbReference>
<accession>J4C8T0</accession>
<dbReference type="InterPro" id="IPR012094">
    <property type="entry name" value="tRNA_Ile_lys_synt"/>
</dbReference>
<dbReference type="InterPro" id="IPR014729">
    <property type="entry name" value="Rossmann-like_a/b/a_fold"/>
</dbReference>
<sequence length="854" mass="96577">MEKIFILNIYIVYSICSTHCVNSAICKINKLNFIGYKLNNASGFGTNLYGANASNSLPSGDSYSTGRIDVVKYNNPNLNGSSAERLFEVNNRHTPALKLPIKCVLDSLIPEIFRVLEARKKLGCTSIPSLLCCSGGVDSMSLLHSFGLIKENYECLVNDHIQLNFSTYPISTGGPRPDQRSRRKMMMELFDEFYKNLNVIYFNHKQREDVERDIEVIRRACEDYKFNMIIEELPSSILQEGKETGLQNIFRAWRRETCIKIINHLSTIKIKGSAASNGPPSSGNERTIPSSIRNKQLELNGPLEQELESVRKLGDIVDLKGLIFMGHNLDDNFETLLLKILRGSFVSNLTPMELYDNLDHREYMLVRPYINVKKAKLISFMQGLKETYNEDSSNNKLYYTRNLMRNLIIPEVLSNLSGSIAANIGGNEDVVRDKVEDRPLLLGLHTKLKYLSKQCHNISGLLEHEVDMYYDYINSKYRLGVNGSGISSGNSSSDSGTNKDSDDALSKSAGDVAKESCKEAYRQFYASLFRSCYNGRTDKLETVFDNNLSYLRRVGLRLDGLFNLKEWNIIPNRMIKEQVLYRYIVEKTRGNVLYRVLYKLVNDLSKEPFSETLKMYSVGSHLMYHQGYYLKLGPNAPRGKNAAEATATTTEHGSHSSKGTEVNNESGSVKELAATDEQSGNSRKLIFSDENVTIYNCIDKLNVAVTNPRGRYHVNLKLEPARARDSKGIFDLHYNSGTGELDEVARENSGIAADGPGSRGDRRKLELEIRYLKEDDVSTSRKMWSNTVYKILGNIGLHRFLKDEVPALVVAGTNDVIGLYGYNLIPPYRNRDSQTILYQMDGLRRPSQYQLTIL</sequence>
<dbReference type="EMBL" id="AP011948">
    <property type="protein sequence ID" value="BAM41323.1"/>
    <property type="molecule type" value="Genomic_DNA"/>
</dbReference>
<feature type="compositionally biased region" description="Polar residues" evidence="7">
    <location>
        <begin position="656"/>
        <end position="667"/>
    </location>
</feature>
<keyword evidence="10" id="KW-1185">Reference proteome</keyword>
<keyword evidence="2" id="KW-0436">Ligase</keyword>
<proteinExistence type="inferred from homology"/>
<evidence type="ECO:0000256" key="4">
    <source>
        <dbReference type="ARBA" id="ARBA00022741"/>
    </source>
</evidence>
<evidence type="ECO:0000313" key="9">
    <source>
        <dbReference type="EMBL" id="BAM41323.1"/>
    </source>
</evidence>
<dbReference type="eggNOG" id="ENOG502QYNZ">
    <property type="taxonomic scope" value="Eukaryota"/>
</dbReference>
<dbReference type="Proteomes" id="UP000003786">
    <property type="component" value="Chromosome 3"/>
</dbReference>
<dbReference type="OrthoDB" id="434144at2759"/>
<dbReference type="SUPFAM" id="SSF52402">
    <property type="entry name" value="Adenine nucleotide alpha hydrolases-like"/>
    <property type="match status" value="1"/>
</dbReference>
<evidence type="ECO:0000256" key="6">
    <source>
        <dbReference type="ARBA" id="ARBA00048539"/>
    </source>
</evidence>
<dbReference type="GO" id="GO:0005524">
    <property type="term" value="F:ATP binding"/>
    <property type="evidence" value="ECO:0007669"/>
    <property type="project" value="UniProtKB-KW"/>
</dbReference>
<evidence type="ECO:0000256" key="3">
    <source>
        <dbReference type="ARBA" id="ARBA00022694"/>
    </source>
</evidence>
<dbReference type="GO" id="GO:0008033">
    <property type="term" value="P:tRNA processing"/>
    <property type="evidence" value="ECO:0007669"/>
    <property type="project" value="UniProtKB-KW"/>
</dbReference>
<evidence type="ECO:0000256" key="2">
    <source>
        <dbReference type="ARBA" id="ARBA00022598"/>
    </source>
</evidence>
<comment type="catalytic activity">
    <reaction evidence="6">
        <text>cytidine(34) in tRNA(Ile2) + L-lysine + ATP = lysidine(34) in tRNA(Ile2) + AMP + diphosphate + H(+)</text>
        <dbReference type="Rhea" id="RHEA:43744"/>
        <dbReference type="Rhea" id="RHEA-COMP:10625"/>
        <dbReference type="Rhea" id="RHEA-COMP:10670"/>
        <dbReference type="ChEBI" id="CHEBI:15378"/>
        <dbReference type="ChEBI" id="CHEBI:30616"/>
        <dbReference type="ChEBI" id="CHEBI:32551"/>
        <dbReference type="ChEBI" id="CHEBI:33019"/>
        <dbReference type="ChEBI" id="CHEBI:82748"/>
        <dbReference type="ChEBI" id="CHEBI:83665"/>
        <dbReference type="ChEBI" id="CHEBI:456215"/>
        <dbReference type="EC" id="6.3.4.19"/>
    </reaction>
</comment>
<dbReference type="InterPro" id="IPR011063">
    <property type="entry name" value="TilS/TtcA_N"/>
</dbReference>
<evidence type="ECO:0000256" key="1">
    <source>
        <dbReference type="ARBA" id="ARBA00013267"/>
    </source>
</evidence>
<evidence type="ECO:0000256" key="7">
    <source>
        <dbReference type="SAM" id="MobiDB-lite"/>
    </source>
</evidence>
<dbReference type="Pfam" id="PF01171">
    <property type="entry name" value="ATP_bind_3"/>
    <property type="match status" value="1"/>
</dbReference>
<dbReference type="CDD" id="cd01992">
    <property type="entry name" value="TilS_N"/>
    <property type="match status" value="1"/>
</dbReference>
<dbReference type="GeneID" id="20715753"/>
<organism evidence="9 10">
    <name type="scientific">Theileria orientalis strain Shintoku</name>
    <dbReference type="NCBI Taxonomy" id="869250"/>
    <lineage>
        <taxon>Eukaryota</taxon>
        <taxon>Sar</taxon>
        <taxon>Alveolata</taxon>
        <taxon>Apicomplexa</taxon>
        <taxon>Aconoidasida</taxon>
        <taxon>Piroplasmida</taxon>
        <taxon>Theileriidae</taxon>
        <taxon>Theileria</taxon>
    </lineage>
</organism>
<dbReference type="PANTHER" id="PTHR43033">
    <property type="entry name" value="TRNA(ILE)-LYSIDINE SYNTHASE-RELATED"/>
    <property type="match status" value="1"/>
</dbReference>
<keyword evidence="4" id="KW-0547">Nucleotide-binding</keyword>
<feature type="region of interest" description="Disordered" evidence="7">
    <location>
        <begin position="639"/>
        <end position="676"/>
    </location>
</feature>
<dbReference type="VEuPathDB" id="PiroplasmaDB:TOT_030000586"/>
<dbReference type="OMA" id="WRRETCI"/>
<dbReference type="RefSeq" id="XP_009691624.1">
    <property type="nucleotide sequence ID" value="XM_009693329.1"/>
</dbReference>
<keyword evidence="5" id="KW-0067">ATP-binding</keyword>
<protein>
    <recommendedName>
        <fullName evidence="1">tRNA(Ile)-lysidine synthetase</fullName>
        <ecNumber evidence="1">6.3.4.19</ecNumber>
    </recommendedName>
</protein>
<name>J4C8T0_THEOR</name>
<keyword evidence="3" id="KW-0819">tRNA processing</keyword>
<dbReference type="GO" id="GO:0032267">
    <property type="term" value="F:tRNA(Ile)-lysidine synthase activity"/>
    <property type="evidence" value="ECO:0007669"/>
    <property type="project" value="UniProtKB-EC"/>
</dbReference>
<dbReference type="KEGG" id="tot:TOT_030000586"/>
<dbReference type="AlphaFoldDB" id="J4C8T0"/>